<gene>
    <name evidence="1" type="ORF">PISMIDRAFT_410144</name>
</gene>
<dbReference type="AlphaFoldDB" id="A0A0C9ZXR5"/>
<proteinExistence type="predicted"/>
<organism evidence="1 2">
    <name type="scientific">Pisolithus microcarpus 441</name>
    <dbReference type="NCBI Taxonomy" id="765257"/>
    <lineage>
        <taxon>Eukaryota</taxon>
        <taxon>Fungi</taxon>
        <taxon>Dikarya</taxon>
        <taxon>Basidiomycota</taxon>
        <taxon>Agaricomycotina</taxon>
        <taxon>Agaricomycetes</taxon>
        <taxon>Agaricomycetidae</taxon>
        <taxon>Boletales</taxon>
        <taxon>Sclerodermatineae</taxon>
        <taxon>Pisolithaceae</taxon>
        <taxon>Pisolithus</taxon>
    </lineage>
</organism>
<dbReference type="EMBL" id="KN833716">
    <property type="protein sequence ID" value="KIK24453.1"/>
    <property type="molecule type" value="Genomic_DNA"/>
</dbReference>
<dbReference type="Proteomes" id="UP000054018">
    <property type="component" value="Unassembled WGS sequence"/>
</dbReference>
<evidence type="ECO:0000313" key="1">
    <source>
        <dbReference type="EMBL" id="KIK24453.1"/>
    </source>
</evidence>
<evidence type="ECO:0000313" key="2">
    <source>
        <dbReference type="Proteomes" id="UP000054018"/>
    </source>
</evidence>
<protein>
    <submittedName>
        <fullName evidence="1">Uncharacterized protein</fullName>
    </submittedName>
</protein>
<dbReference type="HOGENOM" id="CLU_141770_1_0_1"/>
<keyword evidence="2" id="KW-1185">Reference proteome</keyword>
<dbReference type="OrthoDB" id="2666010at2759"/>
<reference evidence="1 2" key="1">
    <citation type="submission" date="2014-04" db="EMBL/GenBank/DDBJ databases">
        <authorList>
            <consortium name="DOE Joint Genome Institute"/>
            <person name="Kuo A."/>
            <person name="Kohler A."/>
            <person name="Costa M.D."/>
            <person name="Nagy L.G."/>
            <person name="Floudas D."/>
            <person name="Copeland A."/>
            <person name="Barry K.W."/>
            <person name="Cichocki N."/>
            <person name="Veneault-Fourrey C."/>
            <person name="LaButti K."/>
            <person name="Lindquist E.A."/>
            <person name="Lipzen A."/>
            <person name="Lundell T."/>
            <person name="Morin E."/>
            <person name="Murat C."/>
            <person name="Sun H."/>
            <person name="Tunlid A."/>
            <person name="Henrissat B."/>
            <person name="Grigoriev I.V."/>
            <person name="Hibbett D.S."/>
            <person name="Martin F."/>
            <person name="Nordberg H.P."/>
            <person name="Cantor M.N."/>
            <person name="Hua S.X."/>
        </authorList>
    </citation>
    <scope>NUCLEOTIDE SEQUENCE [LARGE SCALE GENOMIC DNA]</scope>
    <source>
        <strain evidence="1 2">441</strain>
    </source>
</reference>
<accession>A0A0C9ZXR5</accession>
<name>A0A0C9ZXR5_9AGAM</name>
<sequence length="126" mass="14115">MSTHHVSPVANSTSYTLSEAIQEAPASDNQTTTQNQYTCCPWTFCLYTDPEGRECLELINCSTVPDHFKDKHGIANLARGVELVCVWQGCGCRVIRHNYIRHIREHHLRHARGVAHANQPVVHLGG</sequence>
<reference evidence="2" key="2">
    <citation type="submission" date="2015-01" db="EMBL/GenBank/DDBJ databases">
        <title>Evolutionary Origins and Diversification of the Mycorrhizal Mutualists.</title>
        <authorList>
            <consortium name="DOE Joint Genome Institute"/>
            <consortium name="Mycorrhizal Genomics Consortium"/>
            <person name="Kohler A."/>
            <person name="Kuo A."/>
            <person name="Nagy L.G."/>
            <person name="Floudas D."/>
            <person name="Copeland A."/>
            <person name="Barry K.W."/>
            <person name="Cichocki N."/>
            <person name="Veneault-Fourrey C."/>
            <person name="LaButti K."/>
            <person name="Lindquist E.A."/>
            <person name="Lipzen A."/>
            <person name="Lundell T."/>
            <person name="Morin E."/>
            <person name="Murat C."/>
            <person name="Riley R."/>
            <person name="Ohm R."/>
            <person name="Sun H."/>
            <person name="Tunlid A."/>
            <person name="Henrissat B."/>
            <person name="Grigoriev I.V."/>
            <person name="Hibbett D.S."/>
            <person name="Martin F."/>
        </authorList>
    </citation>
    <scope>NUCLEOTIDE SEQUENCE [LARGE SCALE GENOMIC DNA]</scope>
    <source>
        <strain evidence="2">441</strain>
    </source>
</reference>